<keyword evidence="1" id="KW-0479">Metal-binding</keyword>
<dbReference type="InterPro" id="IPR036875">
    <property type="entry name" value="Znf_CCHC_sf"/>
</dbReference>
<evidence type="ECO:0000313" key="4">
    <source>
        <dbReference type="Proteomes" id="UP000799771"/>
    </source>
</evidence>
<name>A0A6A5ZYT0_9PLEO</name>
<keyword evidence="1" id="KW-0862">Zinc</keyword>
<dbReference type="OrthoDB" id="10629166at2759"/>
<organism evidence="3 4">
    <name type="scientific">Dothidotthia symphoricarpi CBS 119687</name>
    <dbReference type="NCBI Taxonomy" id="1392245"/>
    <lineage>
        <taxon>Eukaryota</taxon>
        <taxon>Fungi</taxon>
        <taxon>Dikarya</taxon>
        <taxon>Ascomycota</taxon>
        <taxon>Pezizomycotina</taxon>
        <taxon>Dothideomycetes</taxon>
        <taxon>Pleosporomycetidae</taxon>
        <taxon>Pleosporales</taxon>
        <taxon>Dothidotthiaceae</taxon>
        <taxon>Dothidotthia</taxon>
    </lineage>
</organism>
<dbReference type="AlphaFoldDB" id="A0A6A5ZYT0"/>
<evidence type="ECO:0000259" key="2">
    <source>
        <dbReference type="PROSITE" id="PS50158"/>
    </source>
</evidence>
<evidence type="ECO:0000256" key="1">
    <source>
        <dbReference type="PROSITE-ProRule" id="PRU00047"/>
    </source>
</evidence>
<dbReference type="GeneID" id="54413623"/>
<keyword evidence="1" id="KW-0863">Zinc-finger</keyword>
<dbReference type="Proteomes" id="UP000799771">
    <property type="component" value="Unassembled WGS sequence"/>
</dbReference>
<evidence type="ECO:0000313" key="3">
    <source>
        <dbReference type="EMBL" id="KAF2123471.1"/>
    </source>
</evidence>
<dbReference type="GO" id="GO:0003676">
    <property type="term" value="F:nucleic acid binding"/>
    <property type="evidence" value="ECO:0007669"/>
    <property type="project" value="InterPro"/>
</dbReference>
<sequence>MQPPSPTASRHSRKRSSIYGNIKDIFKQTIDEEPSPASNFCVNCAETGHWSNDCPNSCTACHTRGHQATDCPRKRACTACSGWGYMRQEPNADATTAVRQLQAAIQSVRRASVQFETSPEGELVQTKAVTRRHDSVQLPPDAVKGLHDELEQIALLADKVAGKVENLDCCKKQEYGTAASSVTWKSDLWSQPE</sequence>
<dbReference type="EMBL" id="ML977527">
    <property type="protein sequence ID" value="KAF2123471.1"/>
    <property type="molecule type" value="Genomic_DNA"/>
</dbReference>
<reference evidence="3" key="1">
    <citation type="journal article" date="2020" name="Stud. Mycol.">
        <title>101 Dothideomycetes genomes: a test case for predicting lifestyles and emergence of pathogens.</title>
        <authorList>
            <person name="Haridas S."/>
            <person name="Albert R."/>
            <person name="Binder M."/>
            <person name="Bloem J."/>
            <person name="Labutti K."/>
            <person name="Salamov A."/>
            <person name="Andreopoulos B."/>
            <person name="Baker S."/>
            <person name="Barry K."/>
            <person name="Bills G."/>
            <person name="Bluhm B."/>
            <person name="Cannon C."/>
            <person name="Castanera R."/>
            <person name="Culley D."/>
            <person name="Daum C."/>
            <person name="Ezra D."/>
            <person name="Gonzalez J."/>
            <person name="Henrissat B."/>
            <person name="Kuo A."/>
            <person name="Liang C."/>
            <person name="Lipzen A."/>
            <person name="Lutzoni F."/>
            <person name="Magnuson J."/>
            <person name="Mondo S."/>
            <person name="Nolan M."/>
            <person name="Ohm R."/>
            <person name="Pangilinan J."/>
            <person name="Park H.-J."/>
            <person name="Ramirez L."/>
            <person name="Alfaro M."/>
            <person name="Sun H."/>
            <person name="Tritt A."/>
            <person name="Yoshinaga Y."/>
            <person name="Zwiers L.-H."/>
            <person name="Turgeon B."/>
            <person name="Goodwin S."/>
            <person name="Spatafora J."/>
            <person name="Crous P."/>
            <person name="Grigoriev I."/>
        </authorList>
    </citation>
    <scope>NUCLEOTIDE SEQUENCE</scope>
    <source>
        <strain evidence="3">CBS 119687</strain>
    </source>
</reference>
<dbReference type="Gene3D" id="4.10.60.10">
    <property type="entry name" value="Zinc finger, CCHC-type"/>
    <property type="match status" value="1"/>
</dbReference>
<dbReference type="SUPFAM" id="SSF57756">
    <property type="entry name" value="Retrovirus zinc finger-like domains"/>
    <property type="match status" value="1"/>
</dbReference>
<dbReference type="GO" id="GO:0008270">
    <property type="term" value="F:zinc ion binding"/>
    <property type="evidence" value="ECO:0007669"/>
    <property type="project" value="UniProtKB-KW"/>
</dbReference>
<dbReference type="Pfam" id="PF00098">
    <property type="entry name" value="zf-CCHC"/>
    <property type="match status" value="1"/>
</dbReference>
<accession>A0A6A5ZYT0</accession>
<keyword evidence="4" id="KW-1185">Reference proteome</keyword>
<protein>
    <recommendedName>
        <fullName evidence="2">CCHC-type domain-containing protein</fullName>
    </recommendedName>
</protein>
<dbReference type="InterPro" id="IPR001878">
    <property type="entry name" value="Znf_CCHC"/>
</dbReference>
<feature type="domain" description="CCHC-type" evidence="2">
    <location>
        <begin position="41"/>
        <end position="56"/>
    </location>
</feature>
<dbReference type="RefSeq" id="XP_033517865.1">
    <property type="nucleotide sequence ID" value="XM_033673191.1"/>
</dbReference>
<dbReference type="SMART" id="SM00343">
    <property type="entry name" value="ZnF_C2HC"/>
    <property type="match status" value="2"/>
</dbReference>
<dbReference type="PROSITE" id="PS50158">
    <property type="entry name" value="ZF_CCHC"/>
    <property type="match status" value="1"/>
</dbReference>
<gene>
    <name evidence="3" type="ORF">P153DRAFT_435934</name>
</gene>
<proteinExistence type="predicted"/>